<dbReference type="EMBL" id="BAAANJ010000001">
    <property type="protein sequence ID" value="GAA1797611.1"/>
    <property type="molecule type" value="Genomic_DNA"/>
</dbReference>
<organism evidence="1 2">
    <name type="scientific">Agromyces neolithicus</name>
    <dbReference type="NCBI Taxonomy" id="269420"/>
    <lineage>
        <taxon>Bacteria</taxon>
        <taxon>Bacillati</taxon>
        <taxon>Actinomycetota</taxon>
        <taxon>Actinomycetes</taxon>
        <taxon>Micrococcales</taxon>
        <taxon>Microbacteriaceae</taxon>
        <taxon>Agromyces</taxon>
    </lineage>
</organism>
<protein>
    <submittedName>
        <fullName evidence="1">Uncharacterized protein</fullName>
    </submittedName>
</protein>
<proteinExistence type="predicted"/>
<evidence type="ECO:0000313" key="1">
    <source>
        <dbReference type="EMBL" id="GAA1797611.1"/>
    </source>
</evidence>
<comment type="caution">
    <text evidence="1">The sequence shown here is derived from an EMBL/GenBank/DDBJ whole genome shotgun (WGS) entry which is preliminary data.</text>
</comment>
<name>A0ABN2LRH4_9MICO</name>
<dbReference type="Proteomes" id="UP001500002">
    <property type="component" value="Unassembled WGS sequence"/>
</dbReference>
<gene>
    <name evidence="1" type="ORF">GCM10009749_01450</name>
</gene>
<sequence length="282" mass="30146">MLLLAQRDDVGAMAIAALLRQRTVCEVTLADEFAFSRDAVFHAPESGRVGPAERAVSRHAGGRLERPYDVILCRTPTLRPRRFGRPADDEYAAVEMHAFGLSWLWSRRDIVVNPPTPACLSGSAPDLLGVARACAAVGLATPAVLLATDAARVDRARLAGPTRRPWVGVVPGDYDAAPVDGGPPLAAPALWIEELLPERRRVLVCRDRLVDAPPALADRLRQLAEAVGLPLAEIRLARPADREGVVVVGISPVPALQSAAHLRAVATDLELRASAHRGRAVA</sequence>
<reference evidence="1 2" key="1">
    <citation type="journal article" date="2019" name="Int. J. Syst. Evol. Microbiol.">
        <title>The Global Catalogue of Microorganisms (GCM) 10K type strain sequencing project: providing services to taxonomists for standard genome sequencing and annotation.</title>
        <authorList>
            <consortium name="The Broad Institute Genomics Platform"/>
            <consortium name="The Broad Institute Genome Sequencing Center for Infectious Disease"/>
            <person name="Wu L."/>
            <person name="Ma J."/>
        </authorList>
    </citation>
    <scope>NUCLEOTIDE SEQUENCE [LARGE SCALE GENOMIC DNA]</scope>
    <source>
        <strain evidence="1 2">JCM 14322</strain>
    </source>
</reference>
<evidence type="ECO:0000313" key="2">
    <source>
        <dbReference type="Proteomes" id="UP001500002"/>
    </source>
</evidence>
<accession>A0ABN2LRH4</accession>
<keyword evidence="2" id="KW-1185">Reference proteome</keyword>